<dbReference type="EMBL" id="KZ994839">
    <property type="protein sequence ID" value="RKO91931.1"/>
    <property type="molecule type" value="Genomic_DNA"/>
</dbReference>
<evidence type="ECO:0000256" key="2">
    <source>
        <dbReference type="SAM" id="Phobius"/>
    </source>
</evidence>
<feature type="compositionally biased region" description="Polar residues" evidence="1">
    <location>
        <begin position="44"/>
        <end position="65"/>
    </location>
</feature>
<sequence length="444" mass="50448">MSRKQTWILLRIIPLVLVFWLVLVTVLHSGLVFPRSDPPPSSSFHQQLGSTSTPPRRLNAETNGPESAAWAPVVFSTCEPWMSPTSAPCQAKVLGPQVVVGEEVVFDDFEIREPVFLNSTYRNLWIAKVTSPTADFHGRMHFLHNGFARYTAQVGQTYVIDKGVYRGIPRADKLAGLLQPAHTGRSALFAASPDSWSFQHFLDRTTHLVIQASEHLDDSTDMIVGRISREPAVVEMWDRAFGVNRSRLVTGTYATDRLVWSCQSVLVHPYFELRFAELMGVARNQPMKRRKKVLYLSRNTSTRNGGRRIVNEEDELLPRLRELLKTRRQREELVVFDHSKIGSMKSIVEYFADVRAIVGPHGSAFHIHRWAPKDTLVVEFVPSDRFQILWWEESHQLGQIYAPFVLESLNSTSHDMRAPANDIATFLDANLGKTNVGPILRHYK</sequence>
<feature type="domain" description="Glycosyltransferase 61 catalytic" evidence="3">
    <location>
        <begin position="198"/>
        <end position="378"/>
    </location>
</feature>
<protein>
    <recommendedName>
        <fullName evidence="3">Glycosyltransferase 61 catalytic domain-containing protein</fullName>
    </recommendedName>
</protein>
<evidence type="ECO:0000256" key="1">
    <source>
        <dbReference type="SAM" id="MobiDB-lite"/>
    </source>
</evidence>
<gene>
    <name evidence="4" type="ORF">BDK51DRAFT_34374</name>
</gene>
<dbReference type="Proteomes" id="UP000269721">
    <property type="component" value="Unassembled WGS sequence"/>
</dbReference>
<keyword evidence="2" id="KW-0812">Transmembrane</keyword>
<keyword evidence="2" id="KW-1133">Transmembrane helix</keyword>
<proteinExistence type="predicted"/>
<keyword evidence="2" id="KW-0472">Membrane</keyword>
<evidence type="ECO:0000313" key="5">
    <source>
        <dbReference type="Proteomes" id="UP000269721"/>
    </source>
</evidence>
<organism evidence="4 5">
    <name type="scientific">Blyttiomyces helicus</name>
    <dbReference type="NCBI Taxonomy" id="388810"/>
    <lineage>
        <taxon>Eukaryota</taxon>
        <taxon>Fungi</taxon>
        <taxon>Fungi incertae sedis</taxon>
        <taxon>Chytridiomycota</taxon>
        <taxon>Chytridiomycota incertae sedis</taxon>
        <taxon>Chytridiomycetes</taxon>
        <taxon>Chytridiomycetes incertae sedis</taxon>
        <taxon>Blyttiomyces</taxon>
    </lineage>
</organism>
<dbReference type="AlphaFoldDB" id="A0A4P9WGJ3"/>
<dbReference type="Pfam" id="PF04577">
    <property type="entry name" value="Glyco_transf_61"/>
    <property type="match status" value="1"/>
</dbReference>
<feature type="transmembrane region" description="Helical" evidence="2">
    <location>
        <begin position="12"/>
        <end position="33"/>
    </location>
</feature>
<evidence type="ECO:0000259" key="3">
    <source>
        <dbReference type="Pfam" id="PF04577"/>
    </source>
</evidence>
<reference evidence="5" key="1">
    <citation type="journal article" date="2018" name="Nat. Microbiol.">
        <title>Leveraging single-cell genomics to expand the fungal tree of life.</title>
        <authorList>
            <person name="Ahrendt S.R."/>
            <person name="Quandt C.A."/>
            <person name="Ciobanu D."/>
            <person name="Clum A."/>
            <person name="Salamov A."/>
            <person name="Andreopoulos B."/>
            <person name="Cheng J.F."/>
            <person name="Woyke T."/>
            <person name="Pelin A."/>
            <person name="Henrissat B."/>
            <person name="Reynolds N.K."/>
            <person name="Benny G.L."/>
            <person name="Smith M.E."/>
            <person name="James T.Y."/>
            <person name="Grigoriev I.V."/>
        </authorList>
    </citation>
    <scope>NUCLEOTIDE SEQUENCE [LARGE SCALE GENOMIC DNA]</scope>
</reference>
<feature type="region of interest" description="Disordered" evidence="1">
    <location>
        <begin position="40"/>
        <end position="65"/>
    </location>
</feature>
<dbReference type="OrthoDB" id="529273at2759"/>
<dbReference type="GO" id="GO:0016757">
    <property type="term" value="F:glycosyltransferase activity"/>
    <property type="evidence" value="ECO:0007669"/>
    <property type="project" value="InterPro"/>
</dbReference>
<accession>A0A4P9WGJ3</accession>
<evidence type="ECO:0000313" key="4">
    <source>
        <dbReference type="EMBL" id="RKO91931.1"/>
    </source>
</evidence>
<name>A0A4P9WGJ3_9FUNG</name>
<dbReference type="InterPro" id="IPR049625">
    <property type="entry name" value="Glyco_transf_61_cat"/>
</dbReference>
<keyword evidence="5" id="KW-1185">Reference proteome</keyword>